<feature type="transmembrane region" description="Helical" evidence="8">
    <location>
        <begin position="94"/>
        <end position="116"/>
    </location>
</feature>
<proteinExistence type="inferred from homology"/>
<dbReference type="PANTHER" id="PTHR30472">
    <property type="entry name" value="FERRIC ENTEROBACTIN TRANSPORT SYSTEM PERMEASE PROTEIN"/>
    <property type="match status" value="1"/>
</dbReference>
<keyword evidence="5 8" id="KW-0812">Transmembrane</keyword>
<organism evidence="9 10">
    <name type="scientific">Avrilella dinanensis</name>
    <dbReference type="NCBI Taxonomy" id="2008672"/>
    <lineage>
        <taxon>Bacteria</taxon>
        <taxon>Pseudomonadati</taxon>
        <taxon>Bacteroidota</taxon>
        <taxon>Flavobacteriia</taxon>
        <taxon>Flavobacteriales</taxon>
        <taxon>Flavobacteriaceae</taxon>
        <taxon>Avrilella</taxon>
    </lineage>
</organism>
<evidence type="ECO:0000313" key="9">
    <source>
        <dbReference type="EMBL" id="PJR03283.1"/>
    </source>
</evidence>
<evidence type="ECO:0000256" key="3">
    <source>
        <dbReference type="ARBA" id="ARBA00022448"/>
    </source>
</evidence>
<dbReference type="InterPro" id="IPR037294">
    <property type="entry name" value="ABC_BtuC-like"/>
</dbReference>
<protein>
    <submittedName>
        <fullName evidence="9">Iron ABC transporter</fullName>
    </submittedName>
</protein>
<feature type="transmembrane region" description="Helical" evidence="8">
    <location>
        <begin position="201"/>
        <end position="219"/>
    </location>
</feature>
<feature type="transmembrane region" description="Helical" evidence="8">
    <location>
        <begin position="64"/>
        <end position="82"/>
    </location>
</feature>
<reference evidence="9 10" key="1">
    <citation type="submission" date="2017-06" db="EMBL/GenBank/DDBJ databases">
        <title>Description of Avrilella dinanensis gen. nov. sp. nov.</title>
        <authorList>
            <person name="Leyer C."/>
            <person name="Sassi M."/>
            <person name="Minet J."/>
            <person name="Kayal S."/>
            <person name="Cattoir V."/>
        </authorList>
    </citation>
    <scope>NUCLEOTIDE SEQUENCE [LARGE SCALE GENOMIC DNA]</scope>
    <source>
        <strain evidence="9 10">UR159</strain>
    </source>
</reference>
<evidence type="ECO:0000256" key="8">
    <source>
        <dbReference type="SAM" id="Phobius"/>
    </source>
</evidence>
<keyword evidence="6 8" id="KW-1133">Transmembrane helix</keyword>
<dbReference type="GO" id="GO:0022857">
    <property type="term" value="F:transmembrane transporter activity"/>
    <property type="evidence" value="ECO:0007669"/>
    <property type="project" value="InterPro"/>
</dbReference>
<evidence type="ECO:0000313" key="10">
    <source>
        <dbReference type="Proteomes" id="UP000231960"/>
    </source>
</evidence>
<dbReference type="GO" id="GO:0033214">
    <property type="term" value="P:siderophore-iron import into cell"/>
    <property type="evidence" value="ECO:0007669"/>
    <property type="project" value="TreeGrafter"/>
</dbReference>
<comment type="subcellular location">
    <subcellularLocation>
        <location evidence="1">Cell membrane</location>
        <topology evidence="1">Multi-pass membrane protein</topology>
    </subcellularLocation>
</comment>
<dbReference type="OrthoDB" id="9811721at2"/>
<dbReference type="SUPFAM" id="SSF81345">
    <property type="entry name" value="ABC transporter involved in vitamin B12 uptake, BtuC"/>
    <property type="match status" value="1"/>
</dbReference>
<feature type="transmembrane region" description="Helical" evidence="8">
    <location>
        <begin position="249"/>
        <end position="278"/>
    </location>
</feature>
<comment type="similarity">
    <text evidence="2">Belongs to the binding-protein-dependent transport system permease family. FecCD subfamily.</text>
</comment>
<dbReference type="GO" id="GO:0005886">
    <property type="term" value="C:plasma membrane"/>
    <property type="evidence" value="ECO:0007669"/>
    <property type="project" value="UniProtKB-SubCell"/>
</dbReference>
<accession>A0A2M9R3H5</accession>
<comment type="caution">
    <text evidence="9">The sequence shown here is derived from an EMBL/GenBank/DDBJ whole genome shotgun (WGS) entry which is preliminary data.</text>
</comment>
<dbReference type="Proteomes" id="UP000231960">
    <property type="component" value="Unassembled WGS sequence"/>
</dbReference>
<evidence type="ECO:0000256" key="4">
    <source>
        <dbReference type="ARBA" id="ARBA00022475"/>
    </source>
</evidence>
<evidence type="ECO:0000256" key="1">
    <source>
        <dbReference type="ARBA" id="ARBA00004651"/>
    </source>
</evidence>
<dbReference type="Pfam" id="PF01032">
    <property type="entry name" value="FecCD"/>
    <property type="match status" value="1"/>
</dbReference>
<dbReference type="RefSeq" id="WP_100676851.1">
    <property type="nucleotide sequence ID" value="NZ_NIPO01000001.1"/>
</dbReference>
<keyword evidence="7 8" id="KW-0472">Membrane</keyword>
<dbReference type="Gene3D" id="1.10.3470.10">
    <property type="entry name" value="ABC transporter involved in vitamin B12 uptake, BtuC"/>
    <property type="match status" value="1"/>
</dbReference>
<name>A0A2M9R3H5_9FLAO</name>
<dbReference type="CDD" id="cd06550">
    <property type="entry name" value="TM_ABC_iron-siderophores_like"/>
    <property type="match status" value="1"/>
</dbReference>
<dbReference type="EMBL" id="NIPO01000001">
    <property type="protein sequence ID" value="PJR03283.1"/>
    <property type="molecule type" value="Genomic_DNA"/>
</dbReference>
<keyword evidence="3" id="KW-0813">Transport</keyword>
<dbReference type="AlphaFoldDB" id="A0A2M9R3H5"/>
<feature type="transmembrane region" description="Helical" evidence="8">
    <location>
        <begin position="316"/>
        <end position="336"/>
    </location>
</feature>
<evidence type="ECO:0000256" key="2">
    <source>
        <dbReference type="ARBA" id="ARBA00007935"/>
    </source>
</evidence>
<evidence type="ECO:0000256" key="7">
    <source>
        <dbReference type="ARBA" id="ARBA00023136"/>
    </source>
</evidence>
<dbReference type="PANTHER" id="PTHR30472:SF25">
    <property type="entry name" value="ABC TRANSPORTER PERMEASE PROTEIN MJ0876-RELATED"/>
    <property type="match status" value="1"/>
</dbReference>
<feature type="transmembrane region" description="Helical" evidence="8">
    <location>
        <begin position="122"/>
        <end position="144"/>
    </location>
</feature>
<evidence type="ECO:0000256" key="6">
    <source>
        <dbReference type="ARBA" id="ARBA00022989"/>
    </source>
</evidence>
<keyword evidence="4" id="KW-1003">Cell membrane</keyword>
<feature type="transmembrane region" description="Helical" evidence="8">
    <location>
        <begin position="284"/>
        <end position="304"/>
    </location>
</feature>
<feature type="transmembrane region" description="Helical" evidence="8">
    <location>
        <begin position="156"/>
        <end position="181"/>
    </location>
</feature>
<keyword evidence="10" id="KW-1185">Reference proteome</keyword>
<evidence type="ECO:0000256" key="5">
    <source>
        <dbReference type="ARBA" id="ARBA00022692"/>
    </source>
</evidence>
<gene>
    <name evidence="9" type="ORF">CDL10_01300</name>
</gene>
<sequence>MTKKVRITKIALIAALILLVLVSMFVGAYRFEHGIIETLKSLLFGGQIADSDKFVLLQLRLPRIAMALLIGSALAVSGTCLQGMFKNPLASPDLIGITSGAMLFAATTIVLGEHFIHLFPDALTYSFLSIMAFLGAMLTMSFVYKMSSSQGKTNVVILLLSGVAITALSGAVTGLLTYLSTDEQLRNLTFWTLGSLSGANWIKNIILFVVVAVSFYFLMPKGKSLNAMMLGEKDAEHIGVPVEKTKKQIVVLSALMVGVSVAFAGNIGFVGLIVPYILRLLFQSNYVIILPLSALLGAFILLFADTLSRSIVQPSELPIGILTAMMGAPVFIAILMKYKKSM</sequence>
<dbReference type="FunFam" id="1.10.3470.10:FF:000001">
    <property type="entry name" value="Vitamin B12 ABC transporter permease BtuC"/>
    <property type="match status" value="1"/>
</dbReference>
<dbReference type="InterPro" id="IPR000522">
    <property type="entry name" value="ABC_transptr_permease_BtuC"/>
</dbReference>